<feature type="domain" description="Heterokaryon incompatibility" evidence="1">
    <location>
        <begin position="207"/>
        <end position="379"/>
    </location>
</feature>
<dbReference type="PANTHER" id="PTHR33112">
    <property type="entry name" value="DOMAIN PROTEIN, PUTATIVE-RELATED"/>
    <property type="match status" value="1"/>
</dbReference>
<organism evidence="2 3">
    <name type="scientific">Marssonina brunnea f. sp. multigermtubi (strain MB_m1)</name>
    <name type="common">Marssonina leaf spot fungus</name>
    <dbReference type="NCBI Taxonomy" id="1072389"/>
    <lineage>
        <taxon>Eukaryota</taxon>
        <taxon>Fungi</taxon>
        <taxon>Dikarya</taxon>
        <taxon>Ascomycota</taxon>
        <taxon>Pezizomycotina</taxon>
        <taxon>Leotiomycetes</taxon>
        <taxon>Helotiales</taxon>
        <taxon>Drepanopezizaceae</taxon>
        <taxon>Drepanopeziza</taxon>
    </lineage>
</organism>
<dbReference type="InterPro" id="IPR010730">
    <property type="entry name" value="HET"/>
</dbReference>
<dbReference type="HOGENOM" id="CLU_002639_5_0_1"/>
<dbReference type="eggNOG" id="ENOG502SJ3V">
    <property type="taxonomic scope" value="Eukaryota"/>
</dbReference>
<protein>
    <submittedName>
        <fullName evidence="2">Heterokaryon incompatibility protein</fullName>
    </submittedName>
</protein>
<dbReference type="KEGG" id="mbe:MBM_04962"/>
<gene>
    <name evidence="2" type="ORF">MBM_04962</name>
</gene>
<accession>K1X759</accession>
<sequence length="713" mass="80153">MDFDFDHQKTLRSLEQSARIPCFICRRIWEDWLRNPRSKDPSDGGDDFPLVVAHITPLSEKNSYRLDFSLRGFGYWNEADRIGILLLQKTDGEKDTLKVTRSRSLNSPEVLGLAKSWVSACVGPGHKNCPSSGFESRAGLQRSSDGLINSKASGSSGKIGNPKFERPFYPTRLIELGPLSSTTVKLVVTSDLMHPNAENAHKPVGRYVTLSHCWGHAKFLTLTKSNVCSFTRDGIPLEKLTRTFQHAIDFARRLGSGVEYIWIDSLCIIQGDKPDWMHESTQMYDVYRNSFLNISATAAENGSQGLYVGRDPERLDREDVTLDVGVVSKPASWYPRILSKSEPGCAKTLTQRWNIVDPSHWNRIVDAAPVNTRGWVLQERLLAPRVLHFCKDQIAWECREFEASESCPAGIDLELNCGIIKPKTRFKDLMARKDGTKVSSSDAAAVASEVDWKAIVEKYSLLKLTQAKDKLVALAGIAGQMYPLFEAPYVAGMWNNKHFTSQLLWRVEPRFHKGVFSYPSRRPEVYRAPSFSWAAIDAPDGVKCAPALEETSLLIRMVRIRVNPEPESNSKFGLVQRNAYTDIACQKHQVAIDRKVRKTANGTREDIFTWTLVAGSKDIANMQPSVYLDSPEDDFEQIRSRNPVSSTWLVPAHRNSSGDLVCLLLQQIETGFRRVGLSVSPRYMSSGRGILGDKSAHAIGDVRRWDEEVIRIF</sequence>
<proteinExistence type="predicted"/>
<dbReference type="RefSeq" id="XP_007292851.1">
    <property type="nucleotide sequence ID" value="XM_007292789.1"/>
</dbReference>
<dbReference type="GeneID" id="18760897"/>
<evidence type="ECO:0000313" key="3">
    <source>
        <dbReference type="Proteomes" id="UP000006753"/>
    </source>
</evidence>
<dbReference type="EMBL" id="JH921438">
    <property type="protein sequence ID" value="EKD16493.1"/>
    <property type="molecule type" value="Genomic_DNA"/>
</dbReference>
<dbReference type="PANTHER" id="PTHR33112:SF16">
    <property type="entry name" value="HETEROKARYON INCOMPATIBILITY DOMAIN-CONTAINING PROTEIN"/>
    <property type="match status" value="1"/>
</dbReference>
<name>K1X759_MARBU</name>
<keyword evidence="3" id="KW-1185">Reference proteome</keyword>
<dbReference type="Pfam" id="PF06985">
    <property type="entry name" value="HET"/>
    <property type="match status" value="1"/>
</dbReference>
<evidence type="ECO:0000259" key="1">
    <source>
        <dbReference type="Pfam" id="PF06985"/>
    </source>
</evidence>
<dbReference type="Proteomes" id="UP000006753">
    <property type="component" value="Unassembled WGS sequence"/>
</dbReference>
<dbReference type="InParanoid" id="K1X759"/>
<dbReference type="AlphaFoldDB" id="K1X759"/>
<evidence type="ECO:0000313" key="2">
    <source>
        <dbReference type="EMBL" id="EKD16493.1"/>
    </source>
</evidence>
<reference evidence="2 3" key="1">
    <citation type="journal article" date="2012" name="BMC Genomics">
        <title>Sequencing the genome of Marssonina brunnea reveals fungus-poplar co-evolution.</title>
        <authorList>
            <person name="Zhu S."/>
            <person name="Cao Y.-Z."/>
            <person name="Jiang C."/>
            <person name="Tan B.-Y."/>
            <person name="Wang Z."/>
            <person name="Feng S."/>
            <person name="Zhang L."/>
            <person name="Su X.-H."/>
            <person name="Brejova B."/>
            <person name="Vinar T."/>
            <person name="Xu M."/>
            <person name="Wang M.-X."/>
            <person name="Zhang S.-G."/>
            <person name="Huang M.-R."/>
            <person name="Wu R."/>
            <person name="Zhou Y."/>
        </authorList>
    </citation>
    <scope>NUCLEOTIDE SEQUENCE [LARGE SCALE GENOMIC DNA]</scope>
    <source>
        <strain evidence="2 3">MB_m1</strain>
    </source>
</reference>
<dbReference type="OrthoDB" id="5362512at2759"/>